<evidence type="ECO:0000256" key="1">
    <source>
        <dbReference type="SAM" id="MobiDB-lite"/>
    </source>
</evidence>
<evidence type="ECO:0000313" key="2">
    <source>
        <dbReference type="EMBL" id="QNO42146.1"/>
    </source>
</evidence>
<dbReference type="EMBL" id="MT630714">
    <property type="protein sequence ID" value="QNO42146.1"/>
    <property type="molecule type" value="Genomic_DNA"/>
</dbReference>
<evidence type="ECO:0000313" key="4">
    <source>
        <dbReference type="EMBL" id="QNO45762.1"/>
    </source>
</evidence>
<protein>
    <submittedName>
        <fullName evidence="4">Uncharacterized protein</fullName>
    </submittedName>
</protein>
<dbReference type="EMBL" id="MT630801">
    <property type="protein sequence ID" value="QNO43247.1"/>
    <property type="molecule type" value="Genomic_DNA"/>
</dbReference>
<gene>
    <name evidence="2" type="ORF">CAOPPJJI_00012</name>
    <name evidence="3" type="ORF">CPEMFCDE_00006</name>
    <name evidence="4" type="ORF">FHBEAHMJ_00013</name>
</gene>
<dbReference type="EMBL" id="MT631149">
    <property type="protein sequence ID" value="QNO45762.1"/>
    <property type="molecule type" value="Genomic_DNA"/>
</dbReference>
<feature type="region of interest" description="Disordered" evidence="1">
    <location>
        <begin position="96"/>
        <end position="152"/>
    </location>
</feature>
<proteinExistence type="predicted"/>
<accession>A0A7G9YCM8</accession>
<feature type="compositionally biased region" description="Polar residues" evidence="1">
    <location>
        <begin position="108"/>
        <end position="141"/>
    </location>
</feature>
<evidence type="ECO:0000313" key="3">
    <source>
        <dbReference type="EMBL" id="QNO43247.1"/>
    </source>
</evidence>
<dbReference type="AlphaFoldDB" id="A0A7G9YCM8"/>
<organism evidence="4">
    <name type="scientific">Candidatus Methanogaster sp. ANME-2c ERB4</name>
    <dbReference type="NCBI Taxonomy" id="2759911"/>
    <lineage>
        <taxon>Archaea</taxon>
        <taxon>Methanobacteriati</taxon>
        <taxon>Methanobacteriota</taxon>
        <taxon>Stenosarchaea group</taxon>
        <taxon>Methanomicrobia</taxon>
        <taxon>Methanosarcinales</taxon>
        <taxon>ANME-2 cluster</taxon>
        <taxon>Candidatus Methanogasteraceae</taxon>
        <taxon>Candidatus Methanogaster</taxon>
    </lineage>
</organism>
<reference evidence="4" key="1">
    <citation type="submission" date="2020-06" db="EMBL/GenBank/DDBJ databases">
        <title>Unique genomic features of the anaerobic methanotrophic archaea.</title>
        <authorList>
            <person name="Chadwick G.L."/>
            <person name="Skennerton C.T."/>
            <person name="Laso-Perez R."/>
            <person name="Leu A.O."/>
            <person name="Speth D.R."/>
            <person name="Yu H."/>
            <person name="Morgan-Lang C."/>
            <person name="Hatzenpichler R."/>
            <person name="Goudeau D."/>
            <person name="Malmstrom R."/>
            <person name="Brazelton W.J."/>
            <person name="Woyke T."/>
            <person name="Hallam S.J."/>
            <person name="Tyson G.W."/>
            <person name="Wegener G."/>
            <person name="Boetius A."/>
            <person name="Orphan V."/>
        </authorList>
    </citation>
    <scope>NUCLEOTIDE SEQUENCE</scope>
</reference>
<sequence>MYHYDYILVGRFHLMPPKQRGEELKKIVRSVRDGTFEYDSKEPVKTDWAQYDQAQIYEMVNYLNNIRDLVNLADKRIKERTPVQCVGIIHNSNFSRHRKSKVSDTRPKSTISRHQNNFTAPVSLPTQNQEEQQTPSHSPTIQPIPAVPALPS</sequence>
<name>A0A7G9YCM8_9EURY</name>